<name>A0A9N8E108_9STRA</name>
<dbReference type="Proteomes" id="UP001153069">
    <property type="component" value="Unassembled WGS sequence"/>
</dbReference>
<dbReference type="PANTHER" id="PTHR21292">
    <property type="entry name" value="EXOCYST COMPLEX COMPONENT SEC6-RELATED"/>
    <property type="match status" value="1"/>
</dbReference>
<gene>
    <name evidence="4" type="ORF">SEMRO_400_G135190.1</name>
</gene>
<sequence length="785" mass="87300">MAEKSTSKPIAVLVTREAFTFRSIEEASDQLQKIPDISSNLKSQVDATEWSNDEWTALRDGCRQHAVLEIFLLEVGTALDQQTSKDEVVAALLSKQIEIVKDLADEFRMKILSGFSCLVELATDAPKGRDALIETVTIGESLAAQVGLPEAEADPFGHIRADALDTLARVIAERISEKFRNATESVALLGDNEFSSVMDAVLQTANEVLSEIKIMAKDVVAGMPSEWEFGPVLICLVAEECSTGMLQQITSEHTYVELSEAHLLGLVAWVEKWKLTVQEIFPELSSLVGSKRANFDNRPMLRSSDGKLDIGMAKEALKYANNLLWDVHNMALTEFVFRTKEEIAELLDRCYRAEHQKLEPSDGLLTSSLDMDIYGFIGVPVKKIQEALPPKTNAIPQCLGVILKCLFDAQKTHLNMILTDFESCCARVNDFSQMNRKCETLVNEIRGLVAPESLEALKKQEECVRERYTADAVYAAQKTSYFIFNDIYECGDITGSLFNEVWLQDTGNGIAEQIVITMNDYYGDLKGYLDDKMVIRALEALIKKCYVYYVEQLLARSSVHKSTNESFFADNKKALNRLKDDIGVIKEFFEEIASEKEEPELKAVIALEFKVLETIHEVMSIAAGAGVSHDDIKPCIRALHDSLGKYATVRTIVSGLYRLVNPAELEAATKKLDEEEKDLKTNDSKEDIEVIAHESVPGQNLDVLVLLPSYKPPLAKVDSSVSSPTKPQPNGSQQAKSLLPLELQQELAARGIGGSNTTIISELLKRLKAAEEHLRQKNPRPDDQL</sequence>
<dbReference type="InterPro" id="IPR010326">
    <property type="entry name" value="EXOC3/Sec6"/>
</dbReference>
<proteinExistence type="inferred from homology"/>
<dbReference type="GO" id="GO:0006887">
    <property type="term" value="P:exocytosis"/>
    <property type="evidence" value="ECO:0007669"/>
    <property type="project" value="UniProtKB-KW"/>
</dbReference>
<dbReference type="GO" id="GO:0000145">
    <property type="term" value="C:exocyst"/>
    <property type="evidence" value="ECO:0007669"/>
    <property type="project" value="InterPro"/>
</dbReference>
<keyword evidence="3" id="KW-0268">Exocytosis</keyword>
<dbReference type="GO" id="GO:0000149">
    <property type="term" value="F:SNARE binding"/>
    <property type="evidence" value="ECO:0007669"/>
    <property type="project" value="TreeGrafter"/>
</dbReference>
<evidence type="ECO:0000256" key="1">
    <source>
        <dbReference type="ARBA" id="ARBA00009447"/>
    </source>
</evidence>
<keyword evidence="2" id="KW-0813">Transport</keyword>
<keyword evidence="5" id="KW-1185">Reference proteome</keyword>
<dbReference type="EMBL" id="CAICTM010000399">
    <property type="protein sequence ID" value="CAB9509689.1"/>
    <property type="molecule type" value="Genomic_DNA"/>
</dbReference>
<organism evidence="4 5">
    <name type="scientific">Seminavis robusta</name>
    <dbReference type="NCBI Taxonomy" id="568900"/>
    <lineage>
        <taxon>Eukaryota</taxon>
        <taxon>Sar</taxon>
        <taxon>Stramenopiles</taxon>
        <taxon>Ochrophyta</taxon>
        <taxon>Bacillariophyta</taxon>
        <taxon>Bacillariophyceae</taxon>
        <taxon>Bacillariophycidae</taxon>
        <taxon>Naviculales</taxon>
        <taxon>Naviculaceae</taxon>
        <taxon>Seminavis</taxon>
    </lineage>
</organism>
<dbReference type="AlphaFoldDB" id="A0A9N8E108"/>
<evidence type="ECO:0000256" key="3">
    <source>
        <dbReference type="ARBA" id="ARBA00022483"/>
    </source>
</evidence>
<reference evidence="4" key="1">
    <citation type="submission" date="2020-06" db="EMBL/GenBank/DDBJ databases">
        <authorList>
            <consortium name="Plant Systems Biology data submission"/>
        </authorList>
    </citation>
    <scope>NUCLEOTIDE SEQUENCE</scope>
    <source>
        <strain evidence="4">D6</strain>
    </source>
</reference>
<evidence type="ECO:0000313" key="5">
    <source>
        <dbReference type="Proteomes" id="UP001153069"/>
    </source>
</evidence>
<dbReference type="PANTHER" id="PTHR21292:SF1">
    <property type="entry name" value="EXOCYST COMPLEX COMPONENT 3"/>
    <property type="match status" value="1"/>
</dbReference>
<comment type="similarity">
    <text evidence="1">Belongs to the SEC6 family.</text>
</comment>
<dbReference type="GO" id="GO:0051601">
    <property type="term" value="P:exocyst localization"/>
    <property type="evidence" value="ECO:0007669"/>
    <property type="project" value="TreeGrafter"/>
</dbReference>
<dbReference type="InterPro" id="IPR042532">
    <property type="entry name" value="EXOC3/Sec6_C"/>
</dbReference>
<accession>A0A9N8E108</accession>
<evidence type="ECO:0000256" key="2">
    <source>
        <dbReference type="ARBA" id="ARBA00022448"/>
    </source>
</evidence>
<dbReference type="Pfam" id="PF06046">
    <property type="entry name" value="Sec6"/>
    <property type="match status" value="1"/>
</dbReference>
<protein>
    <submittedName>
        <fullName evidence="4">Exocyst complex component</fullName>
    </submittedName>
</protein>
<evidence type="ECO:0000313" key="4">
    <source>
        <dbReference type="EMBL" id="CAB9509689.1"/>
    </source>
</evidence>
<comment type="caution">
    <text evidence="4">The sequence shown here is derived from an EMBL/GenBank/DDBJ whole genome shotgun (WGS) entry which is preliminary data.</text>
</comment>
<dbReference type="Gene3D" id="1.10.357.70">
    <property type="entry name" value="Exocyst complex component Sec6, C-terminal domain"/>
    <property type="match status" value="1"/>
</dbReference>